<reference evidence="14 15" key="1">
    <citation type="submission" date="2016-07" db="EMBL/GenBank/DDBJ databases">
        <title>Pervasive Adenine N6-methylation of Active Genes in Fungi.</title>
        <authorList>
            <consortium name="DOE Joint Genome Institute"/>
            <person name="Mondo S.J."/>
            <person name="Dannebaum R.O."/>
            <person name="Kuo R.C."/>
            <person name="Labutti K."/>
            <person name="Haridas S."/>
            <person name="Kuo A."/>
            <person name="Salamov A."/>
            <person name="Ahrendt S.R."/>
            <person name="Lipzen A."/>
            <person name="Sullivan W."/>
            <person name="Andreopoulos W.B."/>
            <person name="Clum A."/>
            <person name="Lindquist E."/>
            <person name="Daum C."/>
            <person name="Ramamoorthy G.K."/>
            <person name="Gryganskyi A."/>
            <person name="Culley D."/>
            <person name="Magnuson J.K."/>
            <person name="James T.Y."/>
            <person name="O'Malley M.A."/>
            <person name="Stajich J.E."/>
            <person name="Spatafora J.W."/>
            <person name="Visel A."/>
            <person name="Grigoriev I.V."/>
        </authorList>
    </citation>
    <scope>NUCLEOTIDE SEQUENCE [LARGE SCALE GENOMIC DNA]</scope>
    <source>
        <strain evidence="14 15">12-1054</strain>
    </source>
</reference>
<dbReference type="Gene3D" id="3.90.550.10">
    <property type="entry name" value="Spore Coat Polysaccharide Biosynthesis Protein SpsA, Chain A"/>
    <property type="match status" value="1"/>
</dbReference>
<evidence type="ECO:0000313" key="14">
    <source>
        <dbReference type="EMBL" id="ORY83787.1"/>
    </source>
</evidence>
<dbReference type="InterPro" id="IPR035518">
    <property type="entry name" value="DPG_synthase"/>
</dbReference>
<evidence type="ECO:0000256" key="7">
    <source>
        <dbReference type="ARBA" id="ARBA00022692"/>
    </source>
</evidence>
<dbReference type="GO" id="GO:0004581">
    <property type="term" value="F:dolichyl-phosphate beta-glucosyltransferase activity"/>
    <property type="evidence" value="ECO:0007669"/>
    <property type="project" value="UniProtKB-EC"/>
</dbReference>
<proteinExistence type="inferred from homology"/>
<keyword evidence="8" id="KW-0256">Endoplasmic reticulum</keyword>
<comment type="similarity">
    <text evidence="3">Belongs to the glycosyltransferase 2 family.</text>
</comment>
<evidence type="ECO:0000256" key="11">
    <source>
        <dbReference type="ARBA" id="ARBA00023136"/>
    </source>
</evidence>
<evidence type="ECO:0000256" key="6">
    <source>
        <dbReference type="ARBA" id="ARBA00022679"/>
    </source>
</evidence>
<keyword evidence="6 14" id="KW-0808">Transferase</keyword>
<dbReference type="Pfam" id="PF00535">
    <property type="entry name" value="Glycos_transf_2"/>
    <property type="match status" value="1"/>
</dbReference>
<sequence length="305" mass="33710">MLLLLAAAGLVLACITLVLYKLSLRPRPAFAQERSCTTNNHGRRVECALPTLSDAPTVHLSVVIPAYNESKRLPAMLQEAAEYLEAQDEDYELLIVDDGSSDNTAETALAWAADNKLKHGTLKVCRLLQNRGKGGAVAHGMKHIAGRYGIFADADGASKFSDVALLFSHLKEENGLGMASGSRAHMVSTDAVVKRSPLRNLLMHGFHTFIRLLGVPHIKDTQCGFKLFTRRTCALLFPNMHIERYAFDVELFVLAGYLRVPVEEVAITWHEVDGSKMHLVQDSLSMAMDLVLMRLGYTLGLWRHS</sequence>
<dbReference type="OMA" id="HMVNTDA"/>
<dbReference type="RefSeq" id="XP_040726082.1">
    <property type="nucleotide sequence ID" value="XM_040869119.1"/>
</dbReference>
<feature type="domain" description="Glycosyltransferase 2-like" evidence="13">
    <location>
        <begin position="61"/>
        <end position="230"/>
    </location>
</feature>
<keyword evidence="5" id="KW-0328">Glycosyltransferase</keyword>
<dbReference type="PANTHER" id="PTHR10859">
    <property type="entry name" value="GLYCOSYL TRANSFERASE"/>
    <property type="match status" value="1"/>
</dbReference>
<dbReference type="AlphaFoldDB" id="A0A1Y2FJL9"/>
<protein>
    <recommendedName>
        <fullName evidence="4">dolichyl-phosphate beta-glucosyltransferase</fullName>
        <ecNumber evidence="4">2.4.1.117</ecNumber>
    </recommendedName>
</protein>
<keyword evidence="11" id="KW-0472">Membrane</keyword>
<dbReference type="PANTHER" id="PTHR10859:SF91">
    <property type="entry name" value="DOLICHYL-PHOSPHATE BETA-GLUCOSYLTRANSFERASE"/>
    <property type="match status" value="1"/>
</dbReference>
<dbReference type="CDD" id="cd04188">
    <property type="entry name" value="DPG_synthase"/>
    <property type="match status" value="1"/>
</dbReference>
<comment type="caution">
    <text evidence="14">The sequence shown here is derived from an EMBL/GenBank/DDBJ whole genome shotgun (WGS) entry which is preliminary data.</text>
</comment>
<dbReference type="Proteomes" id="UP000193685">
    <property type="component" value="Unassembled WGS sequence"/>
</dbReference>
<keyword evidence="7" id="KW-0812">Transmembrane</keyword>
<evidence type="ECO:0000256" key="9">
    <source>
        <dbReference type="ARBA" id="ARBA00022968"/>
    </source>
</evidence>
<dbReference type="SUPFAM" id="SSF53448">
    <property type="entry name" value="Nucleotide-diphospho-sugar transferases"/>
    <property type="match status" value="1"/>
</dbReference>
<organism evidence="14 15">
    <name type="scientific">Protomyces lactucae-debilis</name>
    <dbReference type="NCBI Taxonomy" id="2754530"/>
    <lineage>
        <taxon>Eukaryota</taxon>
        <taxon>Fungi</taxon>
        <taxon>Dikarya</taxon>
        <taxon>Ascomycota</taxon>
        <taxon>Taphrinomycotina</taxon>
        <taxon>Taphrinomycetes</taxon>
        <taxon>Taphrinales</taxon>
        <taxon>Protomycetaceae</taxon>
        <taxon>Protomyces</taxon>
    </lineage>
</organism>
<evidence type="ECO:0000313" key="15">
    <source>
        <dbReference type="Proteomes" id="UP000193685"/>
    </source>
</evidence>
<evidence type="ECO:0000256" key="12">
    <source>
        <dbReference type="ARBA" id="ARBA00045097"/>
    </source>
</evidence>
<evidence type="ECO:0000256" key="4">
    <source>
        <dbReference type="ARBA" id="ARBA00012583"/>
    </source>
</evidence>
<dbReference type="GO" id="GO:0006487">
    <property type="term" value="P:protein N-linked glycosylation"/>
    <property type="evidence" value="ECO:0007669"/>
    <property type="project" value="TreeGrafter"/>
</dbReference>
<evidence type="ECO:0000256" key="5">
    <source>
        <dbReference type="ARBA" id="ARBA00022676"/>
    </source>
</evidence>
<dbReference type="InterPro" id="IPR001173">
    <property type="entry name" value="Glyco_trans_2-like"/>
</dbReference>
<dbReference type="OrthoDB" id="3784at2759"/>
<dbReference type="InterPro" id="IPR029044">
    <property type="entry name" value="Nucleotide-diphossugar_trans"/>
</dbReference>
<dbReference type="EC" id="2.4.1.117" evidence="4"/>
<dbReference type="STRING" id="56484.A0A1Y2FJL9"/>
<evidence type="ECO:0000256" key="10">
    <source>
        <dbReference type="ARBA" id="ARBA00022989"/>
    </source>
</evidence>
<evidence type="ECO:0000256" key="1">
    <source>
        <dbReference type="ARBA" id="ARBA00004389"/>
    </source>
</evidence>
<keyword evidence="10" id="KW-1133">Transmembrane helix</keyword>
<evidence type="ECO:0000256" key="2">
    <source>
        <dbReference type="ARBA" id="ARBA00004922"/>
    </source>
</evidence>
<dbReference type="GeneID" id="63785718"/>
<evidence type="ECO:0000256" key="3">
    <source>
        <dbReference type="ARBA" id="ARBA00006739"/>
    </source>
</evidence>
<comment type="catalytic activity">
    <reaction evidence="12">
        <text>a di-trans,poly-cis-dolichyl phosphate + UDP-alpha-D-glucose = a di-trans,poly-cis-dolichyl beta-D-glucosyl phosphate + UDP</text>
        <dbReference type="Rhea" id="RHEA:15401"/>
        <dbReference type="Rhea" id="RHEA-COMP:19498"/>
        <dbReference type="Rhea" id="RHEA-COMP:19502"/>
        <dbReference type="ChEBI" id="CHEBI:57525"/>
        <dbReference type="ChEBI" id="CHEBI:57683"/>
        <dbReference type="ChEBI" id="CHEBI:58223"/>
        <dbReference type="ChEBI" id="CHEBI:58885"/>
        <dbReference type="EC" id="2.4.1.117"/>
    </reaction>
    <physiologicalReaction direction="left-to-right" evidence="12">
        <dbReference type="Rhea" id="RHEA:15402"/>
    </physiologicalReaction>
</comment>
<dbReference type="GO" id="GO:0005789">
    <property type="term" value="C:endoplasmic reticulum membrane"/>
    <property type="evidence" value="ECO:0007669"/>
    <property type="project" value="UniProtKB-SubCell"/>
</dbReference>
<dbReference type="EMBL" id="MCFI01000007">
    <property type="protein sequence ID" value="ORY83787.1"/>
    <property type="molecule type" value="Genomic_DNA"/>
</dbReference>
<name>A0A1Y2FJL9_PROLT</name>
<keyword evidence="15" id="KW-1185">Reference proteome</keyword>
<comment type="pathway">
    <text evidence="2">Protein modification; protein glycosylation.</text>
</comment>
<evidence type="ECO:0000259" key="13">
    <source>
        <dbReference type="Pfam" id="PF00535"/>
    </source>
</evidence>
<accession>A0A1Y2FJL9</accession>
<gene>
    <name evidence="14" type="ORF">BCR37DRAFT_378768</name>
</gene>
<comment type="subcellular location">
    <subcellularLocation>
        <location evidence="1">Endoplasmic reticulum membrane</location>
        <topology evidence="1">Single-pass membrane protein</topology>
    </subcellularLocation>
</comment>
<keyword evidence="9" id="KW-0735">Signal-anchor</keyword>
<evidence type="ECO:0000256" key="8">
    <source>
        <dbReference type="ARBA" id="ARBA00022824"/>
    </source>
</evidence>